<keyword evidence="2" id="KW-1185">Reference proteome</keyword>
<gene>
    <name evidence="1" type="ORF">ACFPUZ_05735</name>
</gene>
<dbReference type="SUPFAM" id="SSF54593">
    <property type="entry name" value="Glyoxalase/Bleomycin resistance protein/Dihydroxybiphenyl dioxygenase"/>
    <property type="match status" value="1"/>
</dbReference>
<reference evidence="2" key="1">
    <citation type="journal article" date="2019" name="Int. J. Syst. Evol. Microbiol.">
        <title>The Global Catalogue of Microorganisms (GCM) 10K type strain sequencing project: providing services to taxonomists for standard genome sequencing and annotation.</title>
        <authorList>
            <consortium name="The Broad Institute Genomics Platform"/>
            <consortium name="The Broad Institute Genome Sequencing Center for Infectious Disease"/>
            <person name="Wu L."/>
            <person name="Ma J."/>
        </authorList>
    </citation>
    <scope>NUCLEOTIDE SEQUENCE [LARGE SCALE GENOMIC DNA]</scope>
    <source>
        <strain evidence="2">CCUG 51943</strain>
    </source>
</reference>
<dbReference type="Gene3D" id="3.10.180.10">
    <property type="entry name" value="2,3-Dihydroxybiphenyl 1,2-Dioxygenase, domain 1"/>
    <property type="match status" value="1"/>
</dbReference>
<protein>
    <recommendedName>
        <fullName evidence="3">VOC domain-containing protein</fullName>
    </recommendedName>
</protein>
<accession>A0ABW1QCC0</accession>
<evidence type="ECO:0008006" key="3">
    <source>
        <dbReference type="Google" id="ProtNLM"/>
    </source>
</evidence>
<evidence type="ECO:0000313" key="2">
    <source>
        <dbReference type="Proteomes" id="UP001596244"/>
    </source>
</evidence>
<evidence type="ECO:0000313" key="1">
    <source>
        <dbReference type="EMBL" id="MFC6146304.1"/>
    </source>
</evidence>
<proteinExistence type="predicted"/>
<organism evidence="1 2">
    <name type="scientific">Corynebacterium nasicanis</name>
    <dbReference type="NCBI Taxonomy" id="1448267"/>
    <lineage>
        <taxon>Bacteria</taxon>
        <taxon>Bacillati</taxon>
        <taxon>Actinomycetota</taxon>
        <taxon>Actinomycetes</taxon>
        <taxon>Mycobacteriales</taxon>
        <taxon>Corynebacteriaceae</taxon>
        <taxon>Corynebacterium</taxon>
    </lineage>
</organism>
<sequence length="258" mass="28913">MRIERIVPHLRVPDLWQALHEHGEVLGMRPIMDHGWIATLGDDDGHQLSVITADETAPVTADVSVFVDDIHEAHLRVLRSGLEIVHPLTEEAWGVTRFFFRDSAERVINVGMHSEPAGWDSLRAELEAELEATLQSAAADSFVTLGAAIRLSEAWLFFPDCVVDTEGWIEDPTPLPVPLHVDVPAVVRDVLTHLKEEPSPRDQLWLALESWLEMLHIRAGNELSMAQVHRRTPPTPWFSCLLHAPSVSPELRFRRGGG</sequence>
<dbReference type="RefSeq" id="WP_377000751.1">
    <property type="nucleotide sequence ID" value="NZ_JBHSQE010000003.1"/>
</dbReference>
<dbReference type="Proteomes" id="UP001596244">
    <property type="component" value="Unassembled WGS sequence"/>
</dbReference>
<dbReference type="EMBL" id="JBHSQE010000003">
    <property type="protein sequence ID" value="MFC6146304.1"/>
    <property type="molecule type" value="Genomic_DNA"/>
</dbReference>
<name>A0ABW1QCC0_9CORY</name>
<comment type="caution">
    <text evidence="1">The sequence shown here is derived from an EMBL/GenBank/DDBJ whole genome shotgun (WGS) entry which is preliminary data.</text>
</comment>
<dbReference type="InterPro" id="IPR029068">
    <property type="entry name" value="Glyas_Bleomycin-R_OHBP_Dase"/>
</dbReference>